<accession>A0AAW3P9S7</accession>
<dbReference type="InterPro" id="IPR050808">
    <property type="entry name" value="Phage_Integrase"/>
</dbReference>
<evidence type="ECO:0000313" key="3">
    <source>
        <dbReference type="EMBL" id="KWF46706.1"/>
    </source>
</evidence>
<dbReference type="AlphaFoldDB" id="A0AAW3P9S7"/>
<evidence type="ECO:0000256" key="1">
    <source>
        <dbReference type="ARBA" id="ARBA00008857"/>
    </source>
</evidence>
<dbReference type="Proteomes" id="UP000063236">
    <property type="component" value="Unassembled WGS sequence"/>
</dbReference>
<evidence type="ECO:0000313" key="4">
    <source>
        <dbReference type="Proteomes" id="UP000063236"/>
    </source>
</evidence>
<dbReference type="PANTHER" id="PTHR30629:SF6">
    <property type="entry name" value="PROPHAGE INTEGRASE INTA-RELATED"/>
    <property type="match status" value="1"/>
</dbReference>
<protein>
    <submittedName>
        <fullName evidence="3">Integrase</fullName>
    </submittedName>
</protein>
<comment type="similarity">
    <text evidence="1">Belongs to the 'phage' integrase family.</text>
</comment>
<comment type="caution">
    <text evidence="3">The sequence shown here is derived from an EMBL/GenBank/DDBJ whole genome shotgun (WGS) entry which is preliminary data.</text>
</comment>
<gene>
    <name evidence="3" type="ORF">WL88_25670</name>
</gene>
<dbReference type="SUPFAM" id="SSF56349">
    <property type="entry name" value="DNA breaking-rejoining enzymes"/>
    <property type="match status" value="1"/>
</dbReference>
<dbReference type="GO" id="GO:0003677">
    <property type="term" value="F:DNA binding"/>
    <property type="evidence" value="ECO:0007669"/>
    <property type="project" value="InterPro"/>
</dbReference>
<name>A0AAW3P9S7_9BURK</name>
<dbReference type="InterPro" id="IPR011010">
    <property type="entry name" value="DNA_brk_join_enz"/>
</dbReference>
<dbReference type="EMBL" id="LPJV01000059">
    <property type="protein sequence ID" value="KWF46706.1"/>
    <property type="molecule type" value="Genomic_DNA"/>
</dbReference>
<reference evidence="3 4" key="1">
    <citation type="submission" date="2015-11" db="EMBL/GenBank/DDBJ databases">
        <title>Expanding the genomic diversity of Burkholderia species for the development of highly accurate diagnostics.</title>
        <authorList>
            <person name="Sahl J."/>
            <person name="Keim P."/>
            <person name="Wagner D."/>
        </authorList>
    </citation>
    <scope>NUCLEOTIDE SEQUENCE [LARGE SCALE GENOMIC DNA]</scope>
    <source>
        <strain evidence="3 4">MSMB378WGS</strain>
    </source>
</reference>
<organism evidence="3 4">
    <name type="scientific">Burkholderia diffusa</name>
    <dbReference type="NCBI Taxonomy" id="488732"/>
    <lineage>
        <taxon>Bacteria</taxon>
        <taxon>Pseudomonadati</taxon>
        <taxon>Pseudomonadota</taxon>
        <taxon>Betaproteobacteria</taxon>
        <taxon>Burkholderiales</taxon>
        <taxon>Burkholderiaceae</taxon>
        <taxon>Burkholderia</taxon>
        <taxon>Burkholderia cepacia complex</taxon>
    </lineage>
</organism>
<keyword evidence="2" id="KW-0229">DNA integration</keyword>
<evidence type="ECO:0000256" key="2">
    <source>
        <dbReference type="ARBA" id="ARBA00022908"/>
    </source>
</evidence>
<proteinExistence type="inferred from homology"/>
<dbReference type="PANTHER" id="PTHR30629">
    <property type="entry name" value="PROPHAGE INTEGRASE"/>
    <property type="match status" value="1"/>
</dbReference>
<dbReference type="GO" id="GO:0015074">
    <property type="term" value="P:DNA integration"/>
    <property type="evidence" value="ECO:0007669"/>
    <property type="project" value="UniProtKB-KW"/>
</dbReference>
<sequence length="95" mass="10916">MAMLSLLKRMSYSGITVHGFRSTFRDWVAECTDYPDSLAEEALAHIITSQTIAAYRRRDQLERRRLMMEDWGAYCSSGRMLEESMAPVMPQTFAA</sequence>